<geneLocation type="plasmid" evidence="5 6">
    <name>unnamed1</name>
</geneLocation>
<dbReference type="GO" id="GO:0042597">
    <property type="term" value="C:periplasmic space"/>
    <property type="evidence" value="ECO:0007669"/>
    <property type="project" value="UniProtKB-SubCell"/>
</dbReference>
<keyword evidence="6" id="KW-1185">Reference proteome</keyword>
<feature type="signal peptide" evidence="4">
    <location>
        <begin position="1"/>
        <end position="25"/>
    </location>
</feature>
<reference evidence="5 6" key="1">
    <citation type="submission" date="2019-05" db="EMBL/GenBank/DDBJ databases">
        <title>Pseudorhodobacter turbinis sp. nov., isolated from the gut of the Korean turban shell.</title>
        <authorList>
            <person name="Jeong Y.-S."/>
            <person name="Kang W.-R."/>
            <person name="Bae J.-W."/>
        </authorList>
    </citation>
    <scope>NUCLEOTIDE SEQUENCE [LARGE SCALE GENOMIC DNA]</scope>
    <source>
        <strain evidence="5 6">S12M18</strain>
        <plasmid evidence="5 6">unnamed1</plasmid>
    </source>
</reference>
<dbReference type="PANTHER" id="PTHR30024">
    <property type="entry name" value="ALIPHATIC SULFONATES-BINDING PROTEIN-RELATED"/>
    <property type="match status" value="1"/>
</dbReference>
<feature type="chain" id="PRO_5020420354" evidence="4">
    <location>
        <begin position="26"/>
        <end position="390"/>
    </location>
</feature>
<name>A0A4P8EL17_9RHOB</name>
<evidence type="ECO:0000256" key="3">
    <source>
        <dbReference type="ARBA" id="ARBA00022729"/>
    </source>
</evidence>
<dbReference type="GO" id="GO:0042918">
    <property type="term" value="P:alkanesulfonate transmembrane transport"/>
    <property type="evidence" value="ECO:0007669"/>
    <property type="project" value="TreeGrafter"/>
</dbReference>
<evidence type="ECO:0000313" key="6">
    <source>
        <dbReference type="Proteomes" id="UP000298631"/>
    </source>
</evidence>
<sequence>MPIMTFNRTLIVAIGALLPASIAAADVTLPEQMTWASYDSQSIVYAESISIGKVLEKHYGMKLQVVPIRNGFSRFLPVLSGKADLMTTGSDGYFAQEGAFIFAKKGFGPQPLRIIAYNANNPGNGAAVTADSGVKTWADAKGKRVAVVQGSAAPAKVVEASLAFAGLTWEDVIRVPVSSWSAGQEALINGQADIAAANTTSPSVERLANSPRGIFWPPTAHDDTEGWARLNAVAPYIQRAEICQGIGIPDGTCVQINGYGYPEYLSLPDLADDTVYNLVKAMDINSDEIGTAFPRAKGYAFDLQVTEQAWPWHEGVIRYFKEKGVWNDEAQAHQDGLIMRQEVLAAAWAEMNAGDVPDDEVDFAAKWGEVRAQHLSEAGLPVVYKDVWNF</sequence>
<organism evidence="5 6">
    <name type="scientific">Pseudorhodobacter turbinis</name>
    <dbReference type="NCBI Taxonomy" id="2500533"/>
    <lineage>
        <taxon>Bacteria</taxon>
        <taxon>Pseudomonadati</taxon>
        <taxon>Pseudomonadota</taxon>
        <taxon>Alphaproteobacteria</taxon>
        <taxon>Rhodobacterales</taxon>
        <taxon>Paracoccaceae</taxon>
        <taxon>Pseudorhodobacter</taxon>
    </lineage>
</organism>
<dbReference type="InterPro" id="IPR011852">
    <property type="entry name" value="TRAP_TAXI"/>
</dbReference>
<dbReference type="Pfam" id="PF16868">
    <property type="entry name" value="NMT1_3"/>
    <property type="match status" value="1"/>
</dbReference>
<keyword evidence="3 4" id="KW-0732">Signal</keyword>
<protein>
    <submittedName>
        <fullName evidence="5">TAXI family TRAP transporter solute-binding subunit</fullName>
    </submittedName>
</protein>
<proteinExistence type="inferred from homology"/>
<evidence type="ECO:0000256" key="4">
    <source>
        <dbReference type="SAM" id="SignalP"/>
    </source>
</evidence>
<accession>A0A4P8EL17</accession>
<dbReference type="Gene3D" id="3.40.190.10">
    <property type="entry name" value="Periplasmic binding protein-like II"/>
    <property type="match status" value="2"/>
</dbReference>
<comment type="subcellular location">
    <subcellularLocation>
        <location evidence="1">Periplasm</location>
    </subcellularLocation>
</comment>
<dbReference type="NCBIfam" id="TIGR02122">
    <property type="entry name" value="TRAP_TAXI"/>
    <property type="match status" value="1"/>
</dbReference>
<evidence type="ECO:0000313" key="5">
    <source>
        <dbReference type="EMBL" id="QCO57679.1"/>
    </source>
</evidence>
<dbReference type="EMBL" id="CP039965">
    <property type="protein sequence ID" value="QCO57679.1"/>
    <property type="molecule type" value="Genomic_DNA"/>
</dbReference>
<dbReference type="SUPFAM" id="SSF53850">
    <property type="entry name" value="Periplasmic binding protein-like II"/>
    <property type="match status" value="1"/>
</dbReference>
<evidence type="ECO:0000256" key="2">
    <source>
        <dbReference type="ARBA" id="ARBA00010742"/>
    </source>
</evidence>
<evidence type="ECO:0000256" key="1">
    <source>
        <dbReference type="ARBA" id="ARBA00004418"/>
    </source>
</evidence>
<dbReference type="PANTHER" id="PTHR30024:SF47">
    <property type="entry name" value="TAURINE-BINDING PERIPLASMIC PROTEIN"/>
    <property type="match status" value="1"/>
</dbReference>
<dbReference type="Proteomes" id="UP000298631">
    <property type="component" value="Plasmid unnamed1"/>
</dbReference>
<gene>
    <name evidence="5" type="ORF">EOK75_18485</name>
</gene>
<keyword evidence="5" id="KW-0614">Plasmid</keyword>
<dbReference type="AlphaFoldDB" id="A0A4P8EL17"/>
<comment type="similarity">
    <text evidence="2">Belongs to the bacterial solute-binding protein SsuA/TauA family.</text>
</comment>
<dbReference type="KEGG" id="pseb:EOK75_18485"/>
<dbReference type="OrthoDB" id="9776669at2"/>